<feature type="transmembrane region" description="Helical" evidence="1">
    <location>
        <begin position="43"/>
        <end position="66"/>
    </location>
</feature>
<organism evidence="2 3">
    <name type="scientific">Brevundimonas staleyi</name>
    <dbReference type="NCBI Taxonomy" id="74326"/>
    <lineage>
        <taxon>Bacteria</taxon>
        <taxon>Pseudomonadati</taxon>
        <taxon>Pseudomonadota</taxon>
        <taxon>Alphaproteobacteria</taxon>
        <taxon>Caulobacterales</taxon>
        <taxon>Caulobacteraceae</taxon>
        <taxon>Brevundimonas</taxon>
    </lineage>
</organism>
<accession>A0ABW0FMK9</accession>
<sequence length="254" mass="27386">MAITLTVAWALFVLAPGLAVFAGLFLSKGKDVVHPAAPAPTSLISLAIVVFGALGTHSIAAVGLLLNDIAGEFTEWRVPFDPNVYRFFLGDRKADRLGTEIALLLVQLLGLSALGFLAARRVARNASPNSTLHALLYGWLSPVIGQLQPEAGYQKHLIAWVVTDLEMSDLPIGYEGQVETISLTGDKQVAWLTLRNCETFVIGREGSARRQTVARETPIPRMQIEGGHITNLAYAVALVPDTIIPAETVDKPNR</sequence>
<reference evidence="3" key="1">
    <citation type="journal article" date="2019" name="Int. J. Syst. Evol. Microbiol.">
        <title>The Global Catalogue of Microorganisms (GCM) 10K type strain sequencing project: providing services to taxonomists for standard genome sequencing and annotation.</title>
        <authorList>
            <consortium name="The Broad Institute Genomics Platform"/>
            <consortium name="The Broad Institute Genome Sequencing Center for Infectious Disease"/>
            <person name="Wu L."/>
            <person name="Ma J."/>
        </authorList>
    </citation>
    <scope>NUCLEOTIDE SEQUENCE [LARGE SCALE GENOMIC DNA]</scope>
    <source>
        <strain evidence="3">JCM 12125</strain>
    </source>
</reference>
<feature type="transmembrane region" description="Helical" evidence="1">
    <location>
        <begin position="101"/>
        <end position="119"/>
    </location>
</feature>
<evidence type="ECO:0000256" key="1">
    <source>
        <dbReference type="SAM" id="Phobius"/>
    </source>
</evidence>
<gene>
    <name evidence="2" type="ORF">ACFPIE_02260</name>
</gene>
<keyword evidence="3" id="KW-1185">Reference proteome</keyword>
<dbReference type="Proteomes" id="UP001596152">
    <property type="component" value="Unassembled WGS sequence"/>
</dbReference>
<protein>
    <recommendedName>
        <fullName evidence="4">DUF1449 family protein</fullName>
    </recommendedName>
</protein>
<keyword evidence="1" id="KW-0472">Membrane</keyword>
<keyword evidence="1" id="KW-1133">Transmembrane helix</keyword>
<evidence type="ECO:0000313" key="3">
    <source>
        <dbReference type="Proteomes" id="UP001596152"/>
    </source>
</evidence>
<dbReference type="RefSeq" id="WP_374038639.1">
    <property type="nucleotide sequence ID" value="NZ_CP169082.1"/>
</dbReference>
<keyword evidence="1" id="KW-0812">Transmembrane</keyword>
<dbReference type="EMBL" id="JBHSLF010000002">
    <property type="protein sequence ID" value="MFC5342719.1"/>
    <property type="molecule type" value="Genomic_DNA"/>
</dbReference>
<evidence type="ECO:0008006" key="4">
    <source>
        <dbReference type="Google" id="ProtNLM"/>
    </source>
</evidence>
<proteinExistence type="predicted"/>
<comment type="caution">
    <text evidence="2">The sequence shown here is derived from an EMBL/GenBank/DDBJ whole genome shotgun (WGS) entry which is preliminary data.</text>
</comment>
<name>A0ABW0FMK9_9CAUL</name>
<evidence type="ECO:0000313" key="2">
    <source>
        <dbReference type="EMBL" id="MFC5342719.1"/>
    </source>
</evidence>